<evidence type="ECO:0000313" key="3">
    <source>
        <dbReference type="EMBL" id="MFC5502496.1"/>
    </source>
</evidence>
<protein>
    <submittedName>
        <fullName evidence="3">2-keto-4-pentenoate hydratase</fullName>
    </submittedName>
</protein>
<reference evidence="4" key="1">
    <citation type="journal article" date="2019" name="Int. J. Syst. Evol. Microbiol.">
        <title>The Global Catalogue of Microorganisms (GCM) 10K type strain sequencing project: providing services to taxonomists for standard genome sequencing and annotation.</title>
        <authorList>
            <consortium name="The Broad Institute Genomics Platform"/>
            <consortium name="The Broad Institute Genome Sequencing Center for Infectious Disease"/>
            <person name="Wu L."/>
            <person name="Ma J."/>
        </authorList>
    </citation>
    <scope>NUCLEOTIDE SEQUENCE [LARGE SCALE GENOMIC DNA]</scope>
    <source>
        <strain evidence="4">CGMCC 4.6997</strain>
    </source>
</reference>
<sequence length="262" mass="26546">MLSPAEIRSAADALQGAYASAVPIAPLSRSFPGLDVEDAYAIQSLQVVDWARAGRAVRGYKVGLTSAAMQAQLGVDQPDYGFLLDGMYFPVGSTVDASRFISPRIEPEIAVVLASPLRGPGLTLTEVASAIGTVVGALEIIDSRIADWAITLPDTIADNASSAGVVVGETQLPLEAVDVVSLGVQFSINDQAAGQGTGAAVLGSPLNAVLWLANRLGELGVELAAGAVVLPGSVCAAAPIAAGDRVVADFGPLGTVGITVKE</sequence>
<dbReference type="SUPFAM" id="SSF56529">
    <property type="entry name" value="FAH"/>
    <property type="match status" value="1"/>
</dbReference>
<dbReference type="RefSeq" id="WP_386740188.1">
    <property type="nucleotide sequence ID" value="NZ_JBHSMG010000002.1"/>
</dbReference>
<evidence type="ECO:0000256" key="1">
    <source>
        <dbReference type="ARBA" id="ARBA00023239"/>
    </source>
</evidence>
<dbReference type="Gene3D" id="3.90.850.10">
    <property type="entry name" value="Fumarylacetoacetase-like, C-terminal domain"/>
    <property type="match status" value="1"/>
</dbReference>
<dbReference type="EMBL" id="JBHSMG010000002">
    <property type="protein sequence ID" value="MFC5502496.1"/>
    <property type="molecule type" value="Genomic_DNA"/>
</dbReference>
<keyword evidence="4" id="KW-1185">Reference proteome</keyword>
<proteinExistence type="predicted"/>
<dbReference type="PANTHER" id="PTHR30143:SF0">
    <property type="entry name" value="2-KETO-4-PENTENOATE HYDRATASE"/>
    <property type="match status" value="1"/>
</dbReference>
<dbReference type="InterPro" id="IPR011234">
    <property type="entry name" value="Fumarylacetoacetase-like_C"/>
</dbReference>
<dbReference type="Pfam" id="PF01557">
    <property type="entry name" value="FAA_hydrolase"/>
    <property type="match status" value="1"/>
</dbReference>
<dbReference type="PANTHER" id="PTHR30143">
    <property type="entry name" value="ACID HYDRATASE"/>
    <property type="match status" value="1"/>
</dbReference>
<gene>
    <name evidence="3" type="ORF">ACFPJ4_09625</name>
</gene>
<dbReference type="InterPro" id="IPR050772">
    <property type="entry name" value="Hydratase-Decarb/MhpD_sf"/>
</dbReference>
<organism evidence="3 4">
    <name type="scientific">Lysinimonas soli</name>
    <dbReference type="NCBI Taxonomy" id="1074233"/>
    <lineage>
        <taxon>Bacteria</taxon>
        <taxon>Bacillati</taxon>
        <taxon>Actinomycetota</taxon>
        <taxon>Actinomycetes</taxon>
        <taxon>Micrococcales</taxon>
        <taxon>Microbacteriaceae</taxon>
        <taxon>Lysinimonas</taxon>
    </lineage>
</organism>
<keyword evidence="1" id="KW-0456">Lyase</keyword>
<dbReference type="InterPro" id="IPR036663">
    <property type="entry name" value="Fumarylacetoacetase_C_sf"/>
</dbReference>
<comment type="caution">
    <text evidence="3">The sequence shown here is derived from an EMBL/GenBank/DDBJ whole genome shotgun (WGS) entry which is preliminary data.</text>
</comment>
<accession>A0ABW0NRC2</accession>
<feature type="domain" description="Fumarylacetoacetase-like C-terminal" evidence="2">
    <location>
        <begin position="102"/>
        <end position="260"/>
    </location>
</feature>
<name>A0ABW0NRC2_9MICO</name>
<dbReference type="Proteomes" id="UP001596039">
    <property type="component" value="Unassembled WGS sequence"/>
</dbReference>
<evidence type="ECO:0000259" key="2">
    <source>
        <dbReference type="Pfam" id="PF01557"/>
    </source>
</evidence>
<evidence type="ECO:0000313" key="4">
    <source>
        <dbReference type="Proteomes" id="UP001596039"/>
    </source>
</evidence>